<organism evidence="1 2">
    <name type="scientific">Stackebrandtia endophytica</name>
    <dbReference type="NCBI Taxonomy" id="1496996"/>
    <lineage>
        <taxon>Bacteria</taxon>
        <taxon>Bacillati</taxon>
        <taxon>Actinomycetota</taxon>
        <taxon>Actinomycetes</taxon>
        <taxon>Glycomycetales</taxon>
        <taxon>Glycomycetaceae</taxon>
        <taxon>Stackebrandtia</taxon>
    </lineage>
</organism>
<evidence type="ECO:0000313" key="2">
    <source>
        <dbReference type="Proteomes" id="UP000317043"/>
    </source>
</evidence>
<name>A0A543AZJ2_9ACTN</name>
<dbReference type="AlphaFoldDB" id="A0A543AZJ2"/>
<comment type="caution">
    <text evidence="1">The sequence shown here is derived from an EMBL/GenBank/DDBJ whole genome shotgun (WGS) entry which is preliminary data.</text>
</comment>
<protein>
    <submittedName>
        <fullName evidence="1">Uncharacterized protein</fullName>
    </submittedName>
</protein>
<keyword evidence="2" id="KW-1185">Reference proteome</keyword>
<proteinExistence type="predicted"/>
<dbReference type="Proteomes" id="UP000317043">
    <property type="component" value="Unassembled WGS sequence"/>
</dbReference>
<dbReference type="InParanoid" id="A0A543AZJ2"/>
<reference evidence="1 2" key="1">
    <citation type="submission" date="2019-06" db="EMBL/GenBank/DDBJ databases">
        <title>Sequencing the genomes of 1000 actinobacteria strains.</title>
        <authorList>
            <person name="Klenk H.-P."/>
        </authorList>
    </citation>
    <scope>NUCLEOTIDE SEQUENCE [LARGE SCALE GENOMIC DNA]</scope>
    <source>
        <strain evidence="1 2">DSM 45928</strain>
    </source>
</reference>
<dbReference type="EMBL" id="VFOW01000001">
    <property type="protein sequence ID" value="TQL78005.1"/>
    <property type="molecule type" value="Genomic_DNA"/>
</dbReference>
<sequence length="342" mass="37174">MLAAGALTAGVLLTGCGGESDDAVDPGEIAPITEAVDDAIQMESQLRGVISRLMIDCLTDAGFDVHAPDLTGDPDAWMAEEGFEPLVGSDPPGSRDIPTVAEAEERGVYVGLTLDPDREPDDDDGAWGYDPNDPFFAMPLEYQEEYQLARYGEEYLEAIAPGGDPGGELPVEGGCSGEVNVAVTEATGLENGKIEWPEVMGHSDAHLAEFESETLLSARNAWSSCVEDRGHPYFEFSRGSVDLWNYGQMFYKDSSYYSDSSESYPFDPPTGAPWEFDEAYPKEIAFAVDVAECADDSGLRETMTTEWNRTMSQAAMAHQEAIFAWHDSLEEALEAVQSLLTE</sequence>
<gene>
    <name evidence="1" type="ORF">FB566_3580</name>
</gene>
<evidence type="ECO:0000313" key="1">
    <source>
        <dbReference type="EMBL" id="TQL78005.1"/>
    </source>
</evidence>
<accession>A0A543AZJ2</accession>